<dbReference type="PANTHER" id="PTHR36507">
    <property type="entry name" value="BLL1555 PROTEIN"/>
    <property type="match status" value="1"/>
</dbReference>
<feature type="chain" id="PRO_5002537992" evidence="1">
    <location>
        <begin position="28"/>
        <end position="266"/>
    </location>
</feature>
<evidence type="ECO:0000313" key="3">
    <source>
        <dbReference type="EMBL" id="KKT71828.1"/>
    </source>
</evidence>
<dbReference type="Pfam" id="PF13473">
    <property type="entry name" value="Cupredoxin_1"/>
    <property type="match status" value="1"/>
</dbReference>
<dbReference type="Gene3D" id="2.60.40.420">
    <property type="entry name" value="Cupredoxins - blue copper proteins"/>
    <property type="match status" value="1"/>
</dbReference>
<dbReference type="AlphaFoldDB" id="A0A0G1JKC3"/>
<accession>A0A0G1JKC3</accession>
<gene>
    <name evidence="3" type="ORF">UW63_C0007G0010</name>
</gene>
<name>A0A0G1JKC3_9BACT</name>
<evidence type="ECO:0000259" key="2">
    <source>
        <dbReference type="Pfam" id="PF13473"/>
    </source>
</evidence>
<dbReference type="SUPFAM" id="SSF49503">
    <property type="entry name" value="Cupredoxins"/>
    <property type="match status" value="1"/>
</dbReference>
<evidence type="ECO:0000313" key="4">
    <source>
        <dbReference type="Proteomes" id="UP000034154"/>
    </source>
</evidence>
<protein>
    <submittedName>
        <fullName evidence="3">Copper-binding protein, plastocyanin/azurin family</fullName>
    </submittedName>
</protein>
<sequence length="266" mass="29222">MIKKTLLLFSAIALVFGSFNFIHPAEAATTALADLNAGDLIRGQSLSAVYYYGKDGFRYVFPNDKTYFTWYSDFDSVKWLTDADLGKVQIGGNVTYKPGIKMIKINSDPKTYAIGENGALRWVTSENVAIALYGSSWNTQIDDVPDGFFSNYTMGSDIENSSDFVPSQETASAASIDNDKNLKSPYIINLTDSGFSPTSLNADTGRAIKFVNKGTSKHSATSEDLLWGSGTLNPDDSFIRYFNNPGNYEYFCSYHASETGTIIVTE</sequence>
<keyword evidence="1" id="KW-0732">Signal</keyword>
<dbReference type="InterPro" id="IPR028096">
    <property type="entry name" value="EfeO_Cupredoxin"/>
</dbReference>
<comment type="caution">
    <text evidence="3">The sequence shown here is derived from an EMBL/GenBank/DDBJ whole genome shotgun (WGS) entry which is preliminary data.</text>
</comment>
<reference evidence="3 4" key="1">
    <citation type="journal article" date="2015" name="Nature">
        <title>rRNA introns, odd ribosomes, and small enigmatic genomes across a large radiation of phyla.</title>
        <authorList>
            <person name="Brown C.T."/>
            <person name="Hug L.A."/>
            <person name="Thomas B.C."/>
            <person name="Sharon I."/>
            <person name="Castelle C.J."/>
            <person name="Singh A."/>
            <person name="Wilkins M.J."/>
            <person name="Williams K.H."/>
            <person name="Banfield J.F."/>
        </authorList>
    </citation>
    <scope>NUCLEOTIDE SEQUENCE [LARGE SCALE GENOMIC DNA]</scope>
</reference>
<dbReference type="InterPro" id="IPR052721">
    <property type="entry name" value="ET_Amicyanin"/>
</dbReference>
<dbReference type="Proteomes" id="UP000034154">
    <property type="component" value="Unassembled WGS sequence"/>
</dbReference>
<dbReference type="InterPro" id="IPR008972">
    <property type="entry name" value="Cupredoxin"/>
</dbReference>
<organism evidence="3 4">
    <name type="scientific">Candidatus Uhrbacteria bacterium GW2011_GWF2_44_350</name>
    <dbReference type="NCBI Taxonomy" id="1619000"/>
    <lineage>
        <taxon>Bacteria</taxon>
        <taxon>Candidatus Uhriibacteriota</taxon>
    </lineage>
</organism>
<feature type="domain" description="EfeO-type cupredoxin-like" evidence="2">
    <location>
        <begin position="183"/>
        <end position="264"/>
    </location>
</feature>
<dbReference type="EMBL" id="LCJB01000007">
    <property type="protein sequence ID" value="KKT71828.1"/>
    <property type="molecule type" value="Genomic_DNA"/>
</dbReference>
<proteinExistence type="predicted"/>
<evidence type="ECO:0000256" key="1">
    <source>
        <dbReference type="SAM" id="SignalP"/>
    </source>
</evidence>
<dbReference type="PANTHER" id="PTHR36507:SF1">
    <property type="entry name" value="BLL1555 PROTEIN"/>
    <property type="match status" value="1"/>
</dbReference>
<feature type="signal peptide" evidence="1">
    <location>
        <begin position="1"/>
        <end position="27"/>
    </location>
</feature>